<evidence type="ECO:0000256" key="5">
    <source>
        <dbReference type="ARBA" id="ARBA00023125"/>
    </source>
</evidence>
<sequence length="173" mass="18623">MDRGTPQPTPTPDPGGSGLPDPVDEAVRRIRAHGERVTIARTAVLRVLADSKAYLTADQIFVEVSRAAPGVHRTTIYRALDALERLGLVVQTRMGQDAAAYQLAAYLLGESDPRLHVVCRACGRVQEVAGDLLDAVARRLAAEYAFRLDPTGVALTGHCDTCTRNPLPTRGRA</sequence>
<dbReference type="PANTHER" id="PTHR33202:SF7">
    <property type="entry name" value="FERRIC UPTAKE REGULATION PROTEIN"/>
    <property type="match status" value="1"/>
</dbReference>
<dbReference type="Pfam" id="PF01475">
    <property type="entry name" value="FUR"/>
    <property type="match status" value="1"/>
</dbReference>
<proteinExistence type="inferred from homology"/>
<dbReference type="InterPro" id="IPR002481">
    <property type="entry name" value="FUR"/>
</dbReference>
<keyword evidence="5" id="KW-0238">DNA-binding</keyword>
<evidence type="ECO:0000256" key="3">
    <source>
        <dbReference type="ARBA" id="ARBA00022833"/>
    </source>
</evidence>
<keyword evidence="3 7" id="KW-0862">Zinc</keyword>
<feature type="region of interest" description="Disordered" evidence="8">
    <location>
        <begin position="1"/>
        <end position="22"/>
    </location>
</feature>
<feature type="binding site" evidence="7">
    <location>
        <position position="122"/>
    </location>
    <ligand>
        <name>Zn(2+)</name>
        <dbReference type="ChEBI" id="CHEBI:29105"/>
    </ligand>
</feature>
<dbReference type="InterPro" id="IPR036388">
    <property type="entry name" value="WH-like_DNA-bd_sf"/>
</dbReference>
<dbReference type="AlphaFoldDB" id="A0AA41Q3U0"/>
<dbReference type="InterPro" id="IPR036390">
    <property type="entry name" value="WH_DNA-bd_sf"/>
</dbReference>
<keyword evidence="7" id="KW-0479">Metal-binding</keyword>
<evidence type="ECO:0000256" key="7">
    <source>
        <dbReference type="PIRSR" id="PIRSR602481-1"/>
    </source>
</evidence>
<dbReference type="SUPFAM" id="SSF46785">
    <property type="entry name" value="Winged helix' DNA-binding domain"/>
    <property type="match status" value="1"/>
</dbReference>
<dbReference type="RefSeq" id="WP_235053952.1">
    <property type="nucleotide sequence ID" value="NZ_JAKFHA010000012.1"/>
</dbReference>
<protein>
    <submittedName>
        <fullName evidence="9">Transcriptional repressor</fullName>
    </submittedName>
</protein>
<keyword evidence="4" id="KW-0805">Transcription regulation</keyword>
<reference evidence="9" key="1">
    <citation type="submission" date="2022-01" db="EMBL/GenBank/DDBJ databases">
        <title>Genome-Based Taxonomic Classification of the Phylum Actinobacteria.</title>
        <authorList>
            <person name="Gao Y."/>
        </authorList>
    </citation>
    <scope>NUCLEOTIDE SEQUENCE</scope>
    <source>
        <strain evidence="9">KLBMP 8922</strain>
    </source>
</reference>
<keyword evidence="6" id="KW-0804">Transcription</keyword>
<dbReference type="GO" id="GO:0003700">
    <property type="term" value="F:DNA-binding transcription factor activity"/>
    <property type="evidence" value="ECO:0007669"/>
    <property type="project" value="InterPro"/>
</dbReference>
<gene>
    <name evidence="9" type="ORF">LZ495_20530</name>
</gene>
<dbReference type="CDD" id="cd07153">
    <property type="entry name" value="Fur_like"/>
    <property type="match status" value="1"/>
</dbReference>
<keyword evidence="2" id="KW-0678">Repressor</keyword>
<keyword evidence="10" id="KW-1185">Reference proteome</keyword>
<dbReference type="GO" id="GO:0045892">
    <property type="term" value="P:negative regulation of DNA-templated transcription"/>
    <property type="evidence" value="ECO:0007669"/>
    <property type="project" value="TreeGrafter"/>
</dbReference>
<name>A0AA41Q3U0_9ACTN</name>
<feature type="binding site" evidence="7">
    <location>
        <position position="162"/>
    </location>
    <ligand>
        <name>Zn(2+)</name>
        <dbReference type="ChEBI" id="CHEBI:29105"/>
    </ligand>
</feature>
<dbReference type="GO" id="GO:0000976">
    <property type="term" value="F:transcription cis-regulatory region binding"/>
    <property type="evidence" value="ECO:0007669"/>
    <property type="project" value="TreeGrafter"/>
</dbReference>
<dbReference type="GO" id="GO:1900376">
    <property type="term" value="P:regulation of secondary metabolite biosynthetic process"/>
    <property type="evidence" value="ECO:0007669"/>
    <property type="project" value="TreeGrafter"/>
</dbReference>
<evidence type="ECO:0000256" key="4">
    <source>
        <dbReference type="ARBA" id="ARBA00023015"/>
    </source>
</evidence>
<evidence type="ECO:0000256" key="8">
    <source>
        <dbReference type="SAM" id="MobiDB-lite"/>
    </source>
</evidence>
<organism evidence="9 10">
    <name type="scientific">Yinghuangia soli</name>
    <dbReference type="NCBI Taxonomy" id="2908204"/>
    <lineage>
        <taxon>Bacteria</taxon>
        <taxon>Bacillati</taxon>
        <taxon>Actinomycetota</taxon>
        <taxon>Actinomycetes</taxon>
        <taxon>Kitasatosporales</taxon>
        <taxon>Streptomycetaceae</taxon>
        <taxon>Yinghuangia</taxon>
    </lineage>
</organism>
<evidence type="ECO:0000256" key="2">
    <source>
        <dbReference type="ARBA" id="ARBA00022491"/>
    </source>
</evidence>
<evidence type="ECO:0000256" key="1">
    <source>
        <dbReference type="ARBA" id="ARBA00007957"/>
    </source>
</evidence>
<dbReference type="Gene3D" id="1.10.10.10">
    <property type="entry name" value="Winged helix-like DNA-binding domain superfamily/Winged helix DNA-binding domain"/>
    <property type="match status" value="1"/>
</dbReference>
<dbReference type="Gene3D" id="3.30.1490.190">
    <property type="match status" value="1"/>
</dbReference>
<comment type="cofactor">
    <cofactor evidence="7">
        <name>Zn(2+)</name>
        <dbReference type="ChEBI" id="CHEBI:29105"/>
    </cofactor>
    <text evidence="7">Binds 1 zinc ion per subunit.</text>
</comment>
<comment type="similarity">
    <text evidence="1">Belongs to the Fur family.</text>
</comment>
<accession>A0AA41Q3U0</accession>
<dbReference type="Proteomes" id="UP001165378">
    <property type="component" value="Unassembled WGS sequence"/>
</dbReference>
<dbReference type="EMBL" id="JAKFHA010000012">
    <property type="protein sequence ID" value="MCF2529587.1"/>
    <property type="molecule type" value="Genomic_DNA"/>
</dbReference>
<comment type="caution">
    <text evidence="9">The sequence shown here is derived from an EMBL/GenBank/DDBJ whole genome shotgun (WGS) entry which is preliminary data.</text>
</comment>
<dbReference type="PANTHER" id="PTHR33202">
    <property type="entry name" value="ZINC UPTAKE REGULATION PROTEIN"/>
    <property type="match status" value="1"/>
</dbReference>
<dbReference type="InterPro" id="IPR043135">
    <property type="entry name" value="Fur_C"/>
</dbReference>
<dbReference type="GO" id="GO:0008270">
    <property type="term" value="F:zinc ion binding"/>
    <property type="evidence" value="ECO:0007669"/>
    <property type="project" value="TreeGrafter"/>
</dbReference>
<feature type="binding site" evidence="7">
    <location>
        <position position="119"/>
    </location>
    <ligand>
        <name>Zn(2+)</name>
        <dbReference type="ChEBI" id="CHEBI:29105"/>
    </ligand>
</feature>
<evidence type="ECO:0000313" key="9">
    <source>
        <dbReference type="EMBL" id="MCF2529587.1"/>
    </source>
</evidence>
<feature type="binding site" evidence="7">
    <location>
        <position position="159"/>
    </location>
    <ligand>
        <name>Zn(2+)</name>
        <dbReference type="ChEBI" id="CHEBI:29105"/>
    </ligand>
</feature>
<evidence type="ECO:0000313" key="10">
    <source>
        <dbReference type="Proteomes" id="UP001165378"/>
    </source>
</evidence>
<evidence type="ECO:0000256" key="6">
    <source>
        <dbReference type="ARBA" id="ARBA00023163"/>
    </source>
</evidence>